<dbReference type="Proteomes" id="UP001595859">
    <property type="component" value="Unassembled WGS sequence"/>
</dbReference>
<keyword evidence="2" id="KW-0812">Transmembrane</keyword>
<dbReference type="EMBL" id="JBHSIS010000031">
    <property type="protein sequence ID" value="MFC4859392.1"/>
    <property type="molecule type" value="Genomic_DNA"/>
</dbReference>
<dbReference type="RefSeq" id="WP_378062419.1">
    <property type="nucleotide sequence ID" value="NZ_JBHSIS010000031.1"/>
</dbReference>
<keyword evidence="2" id="KW-1133">Transmembrane helix</keyword>
<keyword evidence="2" id="KW-0472">Membrane</keyword>
<feature type="transmembrane region" description="Helical" evidence="2">
    <location>
        <begin position="85"/>
        <end position="104"/>
    </location>
</feature>
<feature type="transmembrane region" description="Helical" evidence="2">
    <location>
        <begin position="19"/>
        <end position="35"/>
    </location>
</feature>
<reference evidence="4" key="1">
    <citation type="journal article" date="2019" name="Int. J. Syst. Evol. Microbiol.">
        <title>The Global Catalogue of Microorganisms (GCM) 10K type strain sequencing project: providing services to taxonomists for standard genome sequencing and annotation.</title>
        <authorList>
            <consortium name="The Broad Institute Genomics Platform"/>
            <consortium name="The Broad Institute Genome Sequencing Center for Infectious Disease"/>
            <person name="Wu L."/>
            <person name="Ma J."/>
        </authorList>
    </citation>
    <scope>NUCLEOTIDE SEQUENCE [LARGE SCALE GENOMIC DNA]</scope>
    <source>
        <strain evidence="4">ZS-22-S1</strain>
    </source>
</reference>
<gene>
    <name evidence="3" type="ORF">ACFPCV_38355</name>
</gene>
<keyword evidence="4" id="KW-1185">Reference proteome</keyword>
<feature type="transmembrane region" description="Helical" evidence="2">
    <location>
        <begin position="55"/>
        <end position="73"/>
    </location>
</feature>
<protein>
    <submittedName>
        <fullName evidence="3">DUF2637 domain-containing protein</fullName>
    </submittedName>
</protein>
<evidence type="ECO:0000256" key="1">
    <source>
        <dbReference type="SAM" id="MobiDB-lite"/>
    </source>
</evidence>
<dbReference type="Pfam" id="PF10935">
    <property type="entry name" value="DUF2637"/>
    <property type="match status" value="1"/>
</dbReference>
<evidence type="ECO:0000313" key="4">
    <source>
        <dbReference type="Proteomes" id="UP001595859"/>
    </source>
</evidence>
<name>A0ABV9SDG3_9PSEU</name>
<feature type="region of interest" description="Disordered" evidence="1">
    <location>
        <begin position="137"/>
        <end position="172"/>
    </location>
</feature>
<accession>A0ABV9SDG3</accession>
<evidence type="ECO:0000313" key="3">
    <source>
        <dbReference type="EMBL" id="MFC4859392.1"/>
    </source>
</evidence>
<feature type="compositionally biased region" description="Polar residues" evidence="1">
    <location>
        <begin position="137"/>
        <end position="150"/>
    </location>
</feature>
<organism evidence="3 4">
    <name type="scientific">Actinophytocola glycyrrhizae</name>
    <dbReference type="NCBI Taxonomy" id="2044873"/>
    <lineage>
        <taxon>Bacteria</taxon>
        <taxon>Bacillati</taxon>
        <taxon>Actinomycetota</taxon>
        <taxon>Actinomycetes</taxon>
        <taxon>Pseudonocardiales</taxon>
        <taxon>Pseudonocardiaceae</taxon>
    </lineage>
</organism>
<sequence>MTAMTESAGLREQVSAEEWVRRVCTLLVAGVAAYASYQHQRDYARVGGSDSLGAALWPLSVDGLLVLATVGVLKAEQLSRRGRVAVWVSFWLGISVSLVANISAAPSLTLQPILVAGWPPVALLLAVELLAHGPNSRQHTETAQATSITEQAAPETDQTATAAGTTIPTPVRDHEGVVETSGASGGETANVITLAGVSPHDASTAEPTAQEIMWSHFQREQADGRTPTGAELDRVAGTNNYGRTVLRQWRSEGRIPPADQQQRVRGGVG</sequence>
<evidence type="ECO:0000256" key="2">
    <source>
        <dbReference type="SAM" id="Phobius"/>
    </source>
</evidence>
<dbReference type="InterPro" id="IPR021235">
    <property type="entry name" value="DUF2637"/>
</dbReference>
<proteinExistence type="predicted"/>
<comment type="caution">
    <text evidence="3">The sequence shown here is derived from an EMBL/GenBank/DDBJ whole genome shotgun (WGS) entry which is preliminary data.</text>
</comment>